<reference evidence="4 5" key="1">
    <citation type="submission" date="2021-04" db="EMBL/GenBank/DDBJ databases">
        <authorList>
            <person name="Bliznina A."/>
        </authorList>
    </citation>
    <scope>NUCLEOTIDE SEQUENCE [LARGE SCALE GENOMIC DNA]</scope>
</reference>
<dbReference type="Proteomes" id="UP001158576">
    <property type="component" value="Chromosome 1"/>
</dbReference>
<accession>A0ABN7SU80</accession>
<dbReference type="InterPro" id="IPR035892">
    <property type="entry name" value="C2_domain_sf"/>
</dbReference>
<dbReference type="PRINTS" id="PR00360">
    <property type="entry name" value="C2DOMAIN"/>
</dbReference>
<sequence length="259" mass="29226">MESKKSKEENNLGTLFFSLDYSFDANLLKVHVKKATNLPAMDIGGTSDPYVKLFFLPDKKRKLSTKKTNKKPIKVFGIYDYDRFGKHDSIGSVQIPLSSIDLAEPFCGMKPIKSLTQTTLGDICFSLRYVPTSGKMTVGILEAKNLKKMDAYGLSDPYVKIYLNRNGKRLKKKKTSVKKNTLTPYYNESFAFEVTQEQLQSVELVIKVVDHDQVGSNDPIGKVVLSKKATGQALKHWMGMINVPRRPVALWHTLEPDED</sequence>
<dbReference type="Gene3D" id="2.60.40.150">
    <property type="entry name" value="C2 domain"/>
    <property type="match status" value="3"/>
</dbReference>
<organism evidence="4 5">
    <name type="scientific">Oikopleura dioica</name>
    <name type="common">Tunicate</name>
    <dbReference type="NCBI Taxonomy" id="34765"/>
    <lineage>
        <taxon>Eukaryota</taxon>
        <taxon>Metazoa</taxon>
        <taxon>Chordata</taxon>
        <taxon>Tunicata</taxon>
        <taxon>Appendicularia</taxon>
        <taxon>Copelata</taxon>
        <taxon>Oikopleuridae</taxon>
        <taxon>Oikopleura</taxon>
    </lineage>
</organism>
<keyword evidence="5" id="KW-1185">Reference proteome</keyword>
<dbReference type="SUPFAM" id="SSF49562">
    <property type="entry name" value="C2 domain (Calcium/lipid-binding domain, CaLB)"/>
    <property type="match status" value="2"/>
</dbReference>
<evidence type="ECO:0000313" key="4">
    <source>
        <dbReference type="EMBL" id="CAG5105390.1"/>
    </source>
</evidence>
<dbReference type="Pfam" id="PF00168">
    <property type="entry name" value="C2"/>
    <property type="match status" value="3"/>
</dbReference>
<keyword evidence="2" id="KW-0677">Repeat</keyword>
<dbReference type="PROSITE" id="PS50004">
    <property type="entry name" value="C2"/>
    <property type="match status" value="1"/>
</dbReference>
<dbReference type="InterPro" id="IPR001565">
    <property type="entry name" value="Synaptotagmin"/>
</dbReference>
<evidence type="ECO:0000256" key="2">
    <source>
        <dbReference type="ARBA" id="ARBA00022737"/>
    </source>
</evidence>
<evidence type="ECO:0000259" key="3">
    <source>
        <dbReference type="PROSITE" id="PS50004"/>
    </source>
</evidence>
<gene>
    <name evidence="4" type="ORF">OKIOD_LOCUS10854</name>
</gene>
<name>A0ABN7SU80_OIKDI</name>
<dbReference type="InterPro" id="IPR000008">
    <property type="entry name" value="C2_dom"/>
</dbReference>
<feature type="domain" description="C2" evidence="3">
    <location>
        <begin position="119"/>
        <end position="252"/>
    </location>
</feature>
<dbReference type="PANTHER" id="PTHR10024:SF227">
    <property type="entry name" value="SYNAPTOTAGMIN 1"/>
    <property type="match status" value="1"/>
</dbReference>
<evidence type="ECO:0000313" key="5">
    <source>
        <dbReference type="Proteomes" id="UP001158576"/>
    </source>
</evidence>
<evidence type="ECO:0000256" key="1">
    <source>
        <dbReference type="ARBA" id="ARBA00006996"/>
    </source>
</evidence>
<protein>
    <submittedName>
        <fullName evidence="4">Oidioi.mRNA.OKI2018_I69.chr1.g2089.t1.cds</fullName>
    </submittedName>
</protein>
<dbReference type="SMART" id="SM00239">
    <property type="entry name" value="C2"/>
    <property type="match status" value="2"/>
</dbReference>
<dbReference type="PRINTS" id="PR00399">
    <property type="entry name" value="SYNAPTOTAGMN"/>
</dbReference>
<dbReference type="PANTHER" id="PTHR10024">
    <property type="entry name" value="SYNAPTOTAGMIN"/>
    <property type="match status" value="1"/>
</dbReference>
<proteinExistence type="inferred from homology"/>
<dbReference type="EMBL" id="OU015566">
    <property type="protein sequence ID" value="CAG5105390.1"/>
    <property type="molecule type" value="Genomic_DNA"/>
</dbReference>
<comment type="similarity">
    <text evidence="1">Belongs to the synaptotagmin family.</text>
</comment>